<accession>A0A5M3WJL1</accession>
<dbReference type="Pfam" id="PF02515">
    <property type="entry name" value="CoA_transf_3"/>
    <property type="match status" value="1"/>
</dbReference>
<dbReference type="InterPro" id="IPR003673">
    <property type="entry name" value="CoA-Trfase_fam_III"/>
</dbReference>
<evidence type="ECO:0000313" key="2">
    <source>
        <dbReference type="EMBL" id="GES09395.1"/>
    </source>
</evidence>
<dbReference type="PANTHER" id="PTHR48207:SF3">
    <property type="entry name" value="SUCCINATE--HYDROXYMETHYLGLUTARATE COA-TRANSFERASE"/>
    <property type="match status" value="1"/>
</dbReference>
<dbReference type="PANTHER" id="PTHR48207">
    <property type="entry name" value="SUCCINATE--HYDROXYMETHYLGLUTARATE COA-TRANSFERASE"/>
    <property type="match status" value="1"/>
</dbReference>
<keyword evidence="1 2" id="KW-0808">Transferase</keyword>
<dbReference type="Gene3D" id="3.30.1540.10">
    <property type="entry name" value="formyl-coa transferase, domain 3"/>
    <property type="match status" value="1"/>
</dbReference>
<sequence>MAAEFTGTDASEGDDFTLNTAAFPDGALSGVRVLDCTQILSGPYAGALLGDLGADVIKVERPRGGDDVRSAGTVSIAGSSPQFHAVNRNKRSLALDIRTGDGRTLFLDLVAGADVVLENFRPGVMDRLGLGYNALKARNPGIIYCSITGFGEDGPSSDRPGFDLVAQGATGLMSMTGSEDGELAKIGVPLTDLGAGMLACIAILSALHERTRTGLGQRVATSLLRAGLAFTVTETAYLWATGQVANPNGSAHRVLAPYQLVRAGDGPMLLACGNDRSFARLCTTIGKPELIADERFRDNGGRVAHRRELISALEDVLITKSAAEWIDALNRAGCPCGPVNTIAEALEDPQAIHSKLTTHADHPVAGPIRQLAPPFTMDRTPARVRVGAPDLGQHSRAILGSLGLGAKEIDQLIADGTVHAAD</sequence>
<reference evidence="2 3" key="1">
    <citation type="submission" date="2019-10" db="EMBL/GenBank/DDBJ databases">
        <title>Whole genome shotgun sequence of Acrocarpospora macrocephala NBRC 16266.</title>
        <authorList>
            <person name="Ichikawa N."/>
            <person name="Kimura A."/>
            <person name="Kitahashi Y."/>
            <person name="Komaki H."/>
            <person name="Oguchi A."/>
        </authorList>
    </citation>
    <scope>NUCLEOTIDE SEQUENCE [LARGE SCALE GENOMIC DNA]</scope>
    <source>
        <strain evidence="2 3">NBRC 16266</strain>
    </source>
</reference>
<protein>
    <submittedName>
        <fullName evidence="2">CoA transferase</fullName>
    </submittedName>
</protein>
<dbReference type="RefSeq" id="WP_155354934.1">
    <property type="nucleotide sequence ID" value="NZ_BAAAHL010000069.1"/>
</dbReference>
<name>A0A5M3WJL1_9ACTN</name>
<gene>
    <name evidence="2" type="ORF">Amac_029910</name>
</gene>
<dbReference type="Proteomes" id="UP000331127">
    <property type="component" value="Unassembled WGS sequence"/>
</dbReference>
<dbReference type="InterPro" id="IPR023606">
    <property type="entry name" value="CoA-Trfase_III_dom_1_sf"/>
</dbReference>
<dbReference type="GO" id="GO:0008410">
    <property type="term" value="F:CoA-transferase activity"/>
    <property type="evidence" value="ECO:0007669"/>
    <property type="project" value="TreeGrafter"/>
</dbReference>
<evidence type="ECO:0000256" key="1">
    <source>
        <dbReference type="ARBA" id="ARBA00022679"/>
    </source>
</evidence>
<proteinExistence type="predicted"/>
<dbReference type="OrthoDB" id="4251672at2"/>
<evidence type="ECO:0000313" key="3">
    <source>
        <dbReference type="Proteomes" id="UP000331127"/>
    </source>
</evidence>
<organism evidence="2 3">
    <name type="scientific">Acrocarpospora macrocephala</name>
    <dbReference type="NCBI Taxonomy" id="150177"/>
    <lineage>
        <taxon>Bacteria</taxon>
        <taxon>Bacillati</taxon>
        <taxon>Actinomycetota</taxon>
        <taxon>Actinomycetes</taxon>
        <taxon>Streptosporangiales</taxon>
        <taxon>Streptosporangiaceae</taxon>
        <taxon>Acrocarpospora</taxon>
    </lineage>
</organism>
<dbReference type="Gene3D" id="3.40.50.10540">
    <property type="entry name" value="Crotonobetainyl-coa:carnitine coa-transferase, domain 1"/>
    <property type="match status" value="1"/>
</dbReference>
<keyword evidence="3" id="KW-1185">Reference proteome</keyword>
<dbReference type="InterPro" id="IPR044855">
    <property type="entry name" value="CoA-Trfase_III_dom3_sf"/>
</dbReference>
<dbReference type="SUPFAM" id="SSF89796">
    <property type="entry name" value="CoA-transferase family III (CaiB/BaiF)"/>
    <property type="match status" value="1"/>
</dbReference>
<dbReference type="AlphaFoldDB" id="A0A5M3WJL1"/>
<dbReference type="InterPro" id="IPR050483">
    <property type="entry name" value="CoA-transferase_III_domain"/>
</dbReference>
<comment type="caution">
    <text evidence="2">The sequence shown here is derived from an EMBL/GenBank/DDBJ whole genome shotgun (WGS) entry which is preliminary data.</text>
</comment>
<dbReference type="EMBL" id="BLAE01000015">
    <property type="protein sequence ID" value="GES09395.1"/>
    <property type="molecule type" value="Genomic_DNA"/>
</dbReference>